<proteinExistence type="predicted"/>
<evidence type="ECO:0000313" key="1">
    <source>
        <dbReference type="EMBL" id="REH40280.1"/>
    </source>
</evidence>
<organism evidence="1 2">
    <name type="scientific">Paraperlucidibaca baekdonensis</name>
    <dbReference type="NCBI Taxonomy" id="748120"/>
    <lineage>
        <taxon>Bacteria</taxon>
        <taxon>Pseudomonadati</taxon>
        <taxon>Pseudomonadota</taxon>
        <taxon>Gammaproteobacteria</taxon>
        <taxon>Moraxellales</taxon>
        <taxon>Moraxellaceae</taxon>
        <taxon>Paraperlucidibaca</taxon>
    </lineage>
</organism>
<gene>
    <name evidence="1" type="ORF">DFR26_0480</name>
</gene>
<comment type="caution">
    <text evidence="1">The sequence shown here is derived from an EMBL/GenBank/DDBJ whole genome shotgun (WGS) entry which is preliminary data.</text>
</comment>
<protein>
    <submittedName>
        <fullName evidence="1">Uncharacterized protein</fullName>
    </submittedName>
</protein>
<dbReference type="EMBL" id="QUNR01000001">
    <property type="protein sequence ID" value="REH40280.1"/>
    <property type="molecule type" value="Genomic_DNA"/>
</dbReference>
<evidence type="ECO:0000313" key="2">
    <source>
        <dbReference type="Proteomes" id="UP000256774"/>
    </source>
</evidence>
<sequence length="39" mass="4223">MAIAVIGGIGDNTAPRDLNEPRGFIFARRLECPACPRSH</sequence>
<keyword evidence="2" id="KW-1185">Reference proteome</keyword>
<accession>A0A3E0H9R7</accession>
<reference evidence="1 2" key="1">
    <citation type="submission" date="2018-08" db="EMBL/GenBank/DDBJ databases">
        <title>Genomic Encyclopedia of Type Strains, Phase IV (KMG-IV): sequencing the most valuable type-strain genomes for metagenomic binning, comparative biology and taxonomic classification.</title>
        <authorList>
            <person name="Goeker M."/>
        </authorList>
    </citation>
    <scope>NUCLEOTIDE SEQUENCE [LARGE SCALE GENOMIC DNA]</scope>
    <source>
        <strain evidence="1 2">DSM 26022</strain>
    </source>
</reference>
<dbReference type="AlphaFoldDB" id="A0A3E0H9R7"/>
<dbReference type="Proteomes" id="UP000256774">
    <property type="component" value="Unassembled WGS sequence"/>
</dbReference>
<name>A0A3E0H9R7_9GAMM</name>